<gene>
    <name evidence="2" type="ORF">DB30_05604</name>
</gene>
<reference evidence="2 3" key="1">
    <citation type="submission" date="2014-12" db="EMBL/GenBank/DDBJ databases">
        <title>Genome assembly of Enhygromyxa salina DSM 15201.</title>
        <authorList>
            <person name="Sharma G."/>
            <person name="Subramanian S."/>
        </authorList>
    </citation>
    <scope>NUCLEOTIDE SEQUENCE [LARGE SCALE GENOMIC DNA]</scope>
    <source>
        <strain evidence="2 3">DSM 15201</strain>
    </source>
</reference>
<name>A0A0C1ZWH4_9BACT</name>
<feature type="compositionally biased region" description="Basic and acidic residues" evidence="1">
    <location>
        <begin position="38"/>
        <end position="48"/>
    </location>
</feature>
<sequence length="75" mass="8955">MKHDERRRHFIARNIESRKIQPARVDQPLPPTRASLLPRREPRSGRVKPVEQRLMFRQDVFRFPGGDQRRSPNDA</sequence>
<feature type="region of interest" description="Disordered" evidence="1">
    <location>
        <begin position="1"/>
        <end position="48"/>
    </location>
</feature>
<evidence type="ECO:0000313" key="3">
    <source>
        <dbReference type="Proteomes" id="UP000031599"/>
    </source>
</evidence>
<dbReference type="AlphaFoldDB" id="A0A0C1ZWH4"/>
<protein>
    <submittedName>
        <fullName evidence="2">Uncharacterized protein</fullName>
    </submittedName>
</protein>
<dbReference type="EMBL" id="JMCC02000054">
    <property type="protein sequence ID" value="KIG15408.1"/>
    <property type="molecule type" value="Genomic_DNA"/>
</dbReference>
<proteinExistence type="predicted"/>
<evidence type="ECO:0000313" key="2">
    <source>
        <dbReference type="EMBL" id="KIG15408.1"/>
    </source>
</evidence>
<dbReference type="Proteomes" id="UP000031599">
    <property type="component" value="Unassembled WGS sequence"/>
</dbReference>
<comment type="caution">
    <text evidence="2">The sequence shown here is derived from an EMBL/GenBank/DDBJ whole genome shotgun (WGS) entry which is preliminary data.</text>
</comment>
<organism evidence="2 3">
    <name type="scientific">Enhygromyxa salina</name>
    <dbReference type="NCBI Taxonomy" id="215803"/>
    <lineage>
        <taxon>Bacteria</taxon>
        <taxon>Pseudomonadati</taxon>
        <taxon>Myxococcota</taxon>
        <taxon>Polyangia</taxon>
        <taxon>Nannocystales</taxon>
        <taxon>Nannocystaceae</taxon>
        <taxon>Enhygromyxa</taxon>
    </lineage>
</organism>
<feature type="compositionally biased region" description="Basic residues" evidence="1">
    <location>
        <begin position="1"/>
        <end position="11"/>
    </location>
</feature>
<accession>A0A0C1ZWH4</accession>
<evidence type="ECO:0000256" key="1">
    <source>
        <dbReference type="SAM" id="MobiDB-lite"/>
    </source>
</evidence>